<organism evidence="1 2">
    <name type="scientific">Sedimentitalea nanhaiensis</name>
    <dbReference type="NCBI Taxonomy" id="999627"/>
    <lineage>
        <taxon>Bacteria</taxon>
        <taxon>Pseudomonadati</taxon>
        <taxon>Pseudomonadota</taxon>
        <taxon>Alphaproteobacteria</taxon>
        <taxon>Rhodobacterales</taxon>
        <taxon>Paracoccaceae</taxon>
        <taxon>Sedimentitalea</taxon>
    </lineage>
</organism>
<sequence>MMISVTGMVAAAVLVLRPKRPFVVVDGSNAMHWQDRQAWVETVRKVVQELTRLEIFRGAILRALLVKCAITDAGLPAQLPGRHSRLVLFQDANDRLFRIVCHLGWRTG</sequence>
<proteinExistence type="predicted"/>
<protein>
    <submittedName>
        <fullName evidence="1">Uncharacterized protein</fullName>
    </submittedName>
</protein>
<evidence type="ECO:0000313" key="2">
    <source>
        <dbReference type="Proteomes" id="UP000182466"/>
    </source>
</evidence>
<accession>A0A1I7EAI6</accession>
<gene>
    <name evidence="1" type="ORF">SAMN05216236_1555</name>
</gene>
<dbReference type="AlphaFoldDB" id="A0A1I7EAI6"/>
<evidence type="ECO:0000313" key="1">
    <source>
        <dbReference type="EMBL" id="SFU20941.1"/>
    </source>
</evidence>
<keyword evidence="2" id="KW-1185">Reference proteome</keyword>
<dbReference type="EMBL" id="FPAW01000055">
    <property type="protein sequence ID" value="SFU20941.1"/>
    <property type="molecule type" value="Genomic_DNA"/>
</dbReference>
<name>A0A1I7EAI6_9RHOB</name>
<reference evidence="1 2" key="1">
    <citation type="submission" date="2016-10" db="EMBL/GenBank/DDBJ databases">
        <authorList>
            <person name="de Groot N.N."/>
        </authorList>
    </citation>
    <scope>NUCLEOTIDE SEQUENCE [LARGE SCALE GENOMIC DNA]</scope>
    <source>
        <strain evidence="1 2">CGMCC 1.10959</strain>
    </source>
</reference>
<dbReference type="Proteomes" id="UP000182466">
    <property type="component" value="Unassembled WGS sequence"/>
</dbReference>